<dbReference type="EMBL" id="JAAIUW010000006">
    <property type="protein sequence ID" value="KAF7826515.1"/>
    <property type="molecule type" value="Genomic_DNA"/>
</dbReference>
<evidence type="ECO:0000313" key="10">
    <source>
        <dbReference type="Proteomes" id="UP000634136"/>
    </source>
</evidence>
<organism evidence="9 10">
    <name type="scientific">Senna tora</name>
    <dbReference type="NCBI Taxonomy" id="362788"/>
    <lineage>
        <taxon>Eukaryota</taxon>
        <taxon>Viridiplantae</taxon>
        <taxon>Streptophyta</taxon>
        <taxon>Embryophyta</taxon>
        <taxon>Tracheophyta</taxon>
        <taxon>Spermatophyta</taxon>
        <taxon>Magnoliopsida</taxon>
        <taxon>eudicotyledons</taxon>
        <taxon>Gunneridae</taxon>
        <taxon>Pentapetalae</taxon>
        <taxon>rosids</taxon>
        <taxon>fabids</taxon>
        <taxon>Fabales</taxon>
        <taxon>Fabaceae</taxon>
        <taxon>Caesalpinioideae</taxon>
        <taxon>Cassia clade</taxon>
        <taxon>Senna</taxon>
    </lineage>
</organism>
<dbReference type="PANTHER" id="PTHR22930:SF281">
    <property type="entry name" value="NUCLEASE"/>
    <property type="match status" value="1"/>
</dbReference>
<dbReference type="Pfam" id="PF13359">
    <property type="entry name" value="DDE_Tnp_4"/>
    <property type="match status" value="1"/>
</dbReference>
<evidence type="ECO:0000256" key="3">
    <source>
        <dbReference type="ARBA" id="ARBA00006958"/>
    </source>
</evidence>
<sequence length="182" mass="20853">MVQDGQFVYVLSGWEGSAADSRVLQSAILKPNGLKVPEGEYYLVDAGFTNDQGFLAPYRGQRYHLSEWREGRYPTNLKECFNMRHSSARNVIELCFGMLKKRCAILRNPSFYPVRTHNRVIIACYLLHNLIRQDNALYPLENEVDEDTQMVDGEPIGTVETSNAWTAFCDRLAADMFNEFRG</sequence>
<gene>
    <name evidence="9" type="ORF">G2W53_017679</name>
</gene>
<keyword evidence="4" id="KW-0540">Nuclease</keyword>
<name>A0A834TQR2_9FABA</name>
<evidence type="ECO:0000256" key="2">
    <source>
        <dbReference type="ARBA" id="ARBA00004123"/>
    </source>
</evidence>
<accession>A0A834TQR2</accession>
<comment type="cofactor">
    <cofactor evidence="1">
        <name>a divalent metal cation</name>
        <dbReference type="ChEBI" id="CHEBI:60240"/>
    </cofactor>
</comment>
<keyword evidence="5" id="KW-0479">Metal-binding</keyword>
<protein>
    <submittedName>
        <fullName evidence="9">Protein ALP1-like</fullName>
    </submittedName>
</protein>
<evidence type="ECO:0000256" key="7">
    <source>
        <dbReference type="ARBA" id="ARBA00023242"/>
    </source>
</evidence>
<dbReference type="GO" id="GO:0046872">
    <property type="term" value="F:metal ion binding"/>
    <property type="evidence" value="ECO:0007669"/>
    <property type="project" value="UniProtKB-KW"/>
</dbReference>
<evidence type="ECO:0000256" key="5">
    <source>
        <dbReference type="ARBA" id="ARBA00022723"/>
    </source>
</evidence>
<dbReference type="OrthoDB" id="1414541at2759"/>
<proteinExistence type="inferred from homology"/>
<evidence type="ECO:0000256" key="1">
    <source>
        <dbReference type="ARBA" id="ARBA00001968"/>
    </source>
</evidence>
<dbReference type="InterPro" id="IPR045249">
    <property type="entry name" value="HARBI1-like"/>
</dbReference>
<reference evidence="9" key="1">
    <citation type="submission" date="2020-09" db="EMBL/GenBank/DDBJ databases">
        <title>Genome-Enabled Discovery of Anthraquinone Biosynthesis in Senna tora.</title>
        <authorList>
            <person name="Kang S.-H."/>
            <person name="Pandey R.P."/>
            <person name="Lee C.-M."/>
            <person name="Sim J.-S."/>
            <person name="Jeong J.-T."/>
            <person name="Choi B.-S."/>
            <person name="Jung M."/>
            <person name="Ginzburg D."/>
            <person name="Zhao K."/>
            <person name="Won S.Y."/>
            <person name="Oh T.-J."/>
            <person name="Yu Y."/>
            <person name="Kim N.-H."/>
            <person name="Lee O.R."/>
            <person name="Lee T.-H."/>
            <person name="Bashyal P."/>
            <person name="Kim T.-S."/>
            <person name="Lee W.-H."/>
            <person name="Kawkins C."/>
            <person name="Kim C.-K."/>
            <person name="Kim J.S."/>
            <person name="Ahn B.O."/>
            <person name="Rhee S.Y."/>
            <person name="Sohng J.K."/>
        </authorList>
    </citation>
    <scope>NUCLEOTIDE SEQUENCE</scope>
    <source>
        <tissue evidence="9">Leaf</tissue>
    </source>
</reference>
<keyword evidence="6" id="KW-0378">Hydrolase</keyword>
<dbReference type="PANTHER" id="PTHR22930">
    <property type="match status" value="1"/>
</dbReference>
<feature type="domain" description="DDE Tnp4" evidence="8">
    <location>
        <begin position="3"/>
        <end position="129"/>
    </location>
</feature>
<dbReference type="GO" id="GO:0004518">
    <property type="term" value="F:nuclease activity"/>
    <property type="evidence" value="ECO:0007669"/>
    <property type="project" value="UniProtKB-KW"/>
</dbReference>
<dbReference type="InterPro" id="IPR027806">
    <property type="entry name" value="HARBI1_dom"/>
</dbReference>
<evidence type="ECO:0000256" key="6">
    <source>
        <dbReference type="ARBA" id="ARBA00022801"/>
    </source>
</evidence>
<keyword evidence="10" id="KW-1185">Reference proteome</keyword>
<comment type="similarity">
    <text evidence="3">Belongs to the HARBI1 family.</text>
</comment>
<dbReference type="AlphaFoldDB" id="A0A834TQR2"/>
<evidence type="ECO:0000256" key="4">
    <source>
        <dbReference type="ARBA" id="ARBA00022722"/>
    </source>
</evidence>
<dbReference type="GO" id="GO:0016787">
    <property type="term" value="F:hydrolase activity"/>
    <property type="evidence" value="ECO:0007669"/>
    <property type="project" value="UniProtKB-KW"/>
</dbReference>
<comment type="subcellular location">
    <subcellularLocation>
        <location evidence="2">Nucleus</location>
    </subcellularLocation>
</comment>
<dbReference type="GO" id="GO:0005634">
    <property type="term" value="C:nucleus"/>
    <property type="evidence" value="ECO:0007669"/>
    <property type="project" value="UniProtKB-SubCell"/>
</dbReference>
<evidence type="ECO:0000313" key="9">
    <source>
        <dbReference type="EMBL" id="KAF7826515.1"/>
    </source>
</evidence>
<keyword evidence="7" id="KW-0539">Nucleus</keyword>
<comment type="caution">
    <text evidence="9">The sequence shown here is derived from an EMBL/GenBank/DDBJ whole genome shotgun (WGS) entry which is preliminary data.</text>
</comment>
<evidence type="ECO:0000259" key="8">
    <source>
        <dbReference type="Pfam" id="PF13359"/>
    </source>
</evidence>
<dbReference type="Proteomes" id="UP000634136">
    <property type="component" value="Unassembled WGS sequence"/>
</dbReference>